<feature type="compositionally biased region" description="Low complexity" evidence="6">
    <location>
        <begin position="343"/>
        <end position="354"/>
    </location>
</feature>
<dbReference type="GO" id="GO:0006886">
    <property type="term" value="P:intracellular protein transport"/>
    <property type="evidence" value="ECO:0007669"/>
    <property type="project" value="TreeGrafter"/>
</dbReference>
<dbReference type="GO" id="GO:0042147">
    <property type="term" value="P:retrograde transport, endosome to Golgi"/>
    <property type="evidence" value="ECO:0007669"/>
    <property type="project" value="InterPro"/>
</dbReference>
<dbReference type="InterPro" id="IPR042491">
    <property type="entry name" value="Vps35_C"/>
</dbReference>
<feature type="compositionally biased region" description="Low complexity" evidence="6">
    <location>
        <begin position="392"/>
        <end position="402"/>
    </location>
</feature>
<dbReference type="GO" id="GO:0005829">
    <property type="term" value="C:cytosol"/>
    <property type="evidence" value="ECO:0007669"/>
    <property type="project" value="GOC"/>
</dbReference>
<feature type="compositionally biased region" description="Pro residues" evidence="6">
    <location>
        <begin position="366"/>
        <end position="381"/>
    </location>
</feature>
<evidence type="ECO:0000256" key="2">
    <source>
        <dbReference type="ARBA" id="ARBA00006536"/>
    </source>
</evidence>
<dbReference type="Gene3D" id="1.25.40.660">
    <property type="entry name" value="Vacuolar protein sorting-associated protein 35, helical subcomplex Vps35-C"/>
    <property type="match status" value="1"/>
</dbReference>
<evidence type="ECO:0000313" key="8">
    <source>
        <dbReference type="Proteomes" id="UP001327560"/>
    </source>
</evidence>
<dbReference type="Proteomes" id="UP001327560">
    <property type="component" value="Chromosome 9"/>
</dbReference>
<feature type="region of interest" description="Disordered" evidence="6">
    <location>
        <begin position="306"/>
        <end position="452"/>
    </location>
</feature>
<keyword evidence="3" id="KW-0813">Transport</keyword>
<dbReference type="EMBL" id="CP136898">
    <property type="protein sequence ID" value="WOL20611.1"/>
    <property type="molecule type" value="Genomic_DNA"/>
</dbReference>
<dbReference type="AlphaFoldDB" id="A0AAQ3QT94"/>
<evidence type="ECO:0000256" key="4">
    <source>
        <dbReference type="ARBA" id="ARBA00022927"/>
    </source>
</evidence>
<comment type="similarity">
    <text evidence="2">Belongs to the VPS35 family.</text>
</comment>
<dbReference type="InterPro" id="IPR005378">
    <property type="entry name" value="Vps35"/>
</dbReference>
<dbReference type="PANTHER" id="PTHR11099:SF0">
    <property type="entry name" value="VACUOLAR PROTEIN SORTING-ASSOCIATED PROTEIN 35"/>
    <property type="match status" value="1"/>
</dbReference>
<dbReference type="GO" id="GO:0030906">
    <property type="term" value="C:retromer, cargo-selective complex"/>
    <property type="evidence" value="ECO:0007669"/>
    <property type="project" value="InterPro"/>
</dbReference>
<evidence type="ECO:0000256" key="6">
    <source>
        <dbReference type="SAM" id="MobiDB-lite"/>
    </source>
</evidence>
<feature type="compositionally biased region" description="Basic and acidic residues" evidence="6">
    <location>
        <begin position="314"/>
        <end position="326"/>
    </location>
</feature>
<evidence type="ECO:0000313" key="7">
    <source>
        <dbReference type="EMBL" id="WOL20611.1"/>
    </source>
</evidence>
<keyword evidence="4" id="KW-0653">Protein transport</keyword>
<dbReference type="GO" id="GO:0005770">
    <property type="term" value="C:late endosome"/>
    <property type="evidence" value="ECO:0007669"/>
    <property type="project" value="TreeGrafter"/>
</dbReference>
<dbReference type="PANTHER" id="PTHR11099">
    <property type="entry name" value="VACUOLAR SORTING PROTEIN 35"/>
    <property type="match status" value="1"/>
</dbReference>
<evidence type="ECO:0000256" key="3">
    <source>
        <dbReference type="ARBA" id="ARBA00022448"/>
    </source>
</evidence>
<reference evidence="7 8" key="1">
    <citation type="submission" date="2023-10" db="EMBL/GenBank/DDBJ databases">
        <title>Chromosome-scale genome assembly provides insights into flower coloration mechanisms of Canna indica.</title>
        <authorList>
            <person name="Li C."/>
        </authorList>
    </citation>
    <scope>NUCLEOTIDE SEQUENCE [LARGE SCALE GENOMIC DNA]</scope>
    <source>
        <tissue evidence="7">Flower</tissue>
    </source>
</reference>
<gene>
    <name evidence="7" type="ORF">Cni_G29416</name>
</gene>
<proteinExistence type="inferred from homology"/>
<accession>A0AAQ3QT94</accession>
<evidence type="ECO:0000256" key="1">
    <source>
        <dbReference type="ARBA" id="ARBA00004170"/>
    </source>
</evidence>
<name>A0AAQ3QT94_9LILI</name>
<dbReference type="Pfam" id="PF03635">
    <property type="entry name" value="Vps35"/>
    <property type="match status" value="1"/>
</dbReference>
<keyword evidence="8" id="KW-1185">Reference proteome</keyword>
<keyword evidence="5" id="KW-0472">Membrane</keyword>
<organism evidence="7 8">
    <name type="scientific">Canna indica</name>
    <name type="common">Indian-shot</name>
    <dbReference type="NCBI Taxonomy" id="4628"/>
    <lineage>
        <taxon>Eukaryota</taxon>
        <taxon>Viridiplantae</taxon>
        <taxon>Streptophyta</taxon>
        <taxon>Embryophyta</taxon>
        <taxon>Tracheophyta</taxon>
        <taxon>Spermatophyta</taxon>
        <taxon>Magnoliopsida</taxon>
        <taxon>Liliopsida</taxon>
        <taxon>Zingiberales</taxon>
        <taxon>Cannaceae</taxon>
        <taxon>Canna</taxon>
    </lineage>
</organism>
<comment type="subcellular location">
    <subcellularLocation>
        <location evidence="1">Membrane</location>
        <topology evidence="1">Peripheral membrane protein</topology>
    </subcellularLocation>
</comment>
<evidence type="ECO:0000256" key="5">
    <source>
        <dbReference type="ARBA" id="ARBA00023136"/>
    </source>
</evidence>
<protein>
    <submittedName>
        <fullName evidence="7">Vacuolar protein sorting-associated protein 35B isoform X3</fullName>
    </submittedName>
</protein>
<sequence length="537" mass="59389">MSNEGVPPLSSQGHSMRVKHGRFPADLPLNTGPMLVETFSLTDVGLESSPMNTGLVPTSSKISSSVGQEGDQTDPVLSFELETRDLATNPSVESPPPVVPFDIAAPIVTTAEETETVMDFLTERNLSSTFLHVTPFSKLAVIEFYYSLSTNISDSHNEHFHQVFVRGKWYDFSADVINAYFGFDPTSIVVDEVDETSDEFLNKVGLEVSNGEVTEWADGDAIGEEVAATPKKNFQIVHQTIEALASVPSPEFALRLYLQCAEAANDYDLEPVAYGFFTQAFVLYEEEYSAKLLKKLDQYRAVYAYDGTGDGDPGPEHYRPAPLREDFGEEVGGGHTEERDVAPLPDLLPLSGGPTRRPAWGDAAPPLVPPLLGPHRPPLPRSPRLLRRRRPNSPLHQRVPTSSPSPSPPTASRSSRCASPPPPLPALSRRRCGQWTSRSTTRSHRKAIWASSRAAEPCISTSSFAPSASWSPPPSSERKIPLWDQITRPIHNSNPQKDPKQSKEYLEVLDVEDKREVETMKQTTETMYLYFFERGNP</sequence>